<dbReference type="PANTHER" id="PTHR13464">
    <property type="entry name" value="TRANSCRIPTIONAL REGULATOR PROTEIN HCNGP"/>
    <property type="match status" value="1"/>
</dbReference>
<feature type="region of interest" description="Disordered" evidence="1">
    <location>
        <begin position="1"/>
        <end position="246"/>
    </location>
</feature>
<protein>
    <recommendedName>
        <fullName evidence="4">SAP30-binding protein</fullName>
    </recommendedName>
</protein>
<dbReference type="Proteomes" id="UP000215902">
    <property type="component" value="Unassembled WGS sequence"/>
</dbReference>
<accession>A0A267EK87</accession>
<dbReference type="STRING" id="282301.A0A267EK87"/>
<feature type="compositionally biased region" description="Acidic residues" evidence="1">
    <location>
        <begin position="113"/>
        <end position="132"/>
    </location>
</feature>
<feature type="compositionally biased region" description="Acidic residues" evidence="1">
    <location>
        <begin position="174"/>
        <end position="208"/>
    </location>
</feature>
<feature type="compositionally biased region" description="Low complexity" evidence="1">
    <location>
        <begin position="31"/>
        <end position="53"/>
    </location>
</feature>
<dbReference type="PANTHER" id="PTHR13464:SF0">
    <property type="entry name" value="SAP30-BINDING PROTEIN"/>
    <property type="match status" value="1"/>
</dbReference>
<sequence length="462" mass="48616">MSRQTMPPPTGSLPLLTAYDDDEEEDEETQAEAAAAESPQATASSDDNNFNDDAMGEGEVGPEQQVGNSPSAVIKEAADEDDAQIWSGPQPKRQRSSSSGRGDGGAGGMTFDISDDEGGGAHNDDEEGDSSQDADAAPPLSAPSVKSDLKSSQDQPRLAKVSSLVNYGLGPNESDSEKEENDEGGSDADRDVSDDEAEAPVDAEDAEVANDNPDAKQTGLSTPPETSSAAAEVGVADRKISDNVDVDDMARANARAKADELLLSLDASSSSSATPLVQSSPLSLPPPPKEPPNREVQEKVNKLLQMKRQGVGISMMNRITNNKKYRNPCMYEKFIIYQGIDDKGTNFNPSVFDPYIWDKHSYYDALLQAQVEAESKRVRATGNRDQQQQQQQQPPPLMQMASRRPAAAAGDAASVAAAMLARRSSKWDSGGGGGGSAPTGAAGAAANPSSSTGVGAFIRRKP</sequence>
<feature type="compositionally biased region" description="Low complexity" evidence="1">
    <location>
        <begin position="401"/>
        <end position="422"/>
    </location>
</feature>
<feature type="compositionally biased region" description="Acidic residues" evidence="1">
    <location>
        <begin position="19"/>
        <end position="30"/>
    </location>
</feature>
<feature type="compositionally biased region" description="Low complexity" evidence="1">
    <location>
        <begin position="438"/>
        <end position="453"/>
    </location>
</feature>
<name>A0A267EK87_9PLAT</name>
<feature type="compositionally biased region" description="Low complexity" evidence="1">
    <location>
        <begin position="87"/>
        <end position="100"/>
    </location>
</feature>
<feature type="region of interest" description="Disordered" evidence="1">
    <location>
        <begin position="376"/>
        <end position="462"/>
    </location>
</feature>
<comment type="caution">
    <text evidence="2">The sequence shown here is derived from an EMBL/GenBank/DDBJ whole genome shotgun (WGS) entry which is preliminary data.</text>
</comment>
<dbReference type="GO" id="GO:0005634">
    <property type="term" value="C:nucleus"/>
    <property type="evidence" value="ECO:0007669"/>
    <property type="project" value="TreeGrafter"/>
</dbReference>
<feature type="compositionally biased region" description="Polar residues" evidence="1">
    <location>
        <begin position="218"/>
        <end position="229"/>
    </location>
</feature>
<feature type="compositionally biased region" description="Low complexity" evidence="1">
    <location>
        <begin position="133"/>
        <end position="144"/>
    </location>
</feature>
<dbReference type="AlphaFoldDB" id="A0A267EK87"/>
<organism evidence="2 3">
    <name type="scientific">Macrostomum lignano</name>
    <dbReference type="NCBI Taxonomy" id="282301"/>
    <lineage>
        <taxon>Eukaryota</taxon>
        <taxon>Metazoa</taxon>
        <taxon>Spiralia</taxon>
        <taxon>Lophotrochozoa</taxon>
        <taxon>Platyhelminthes</taxon>
        <taxon>Rhabditophora</taxon>
        <taxon>Macrostomorpha</taxon>
        <taxon>Macrostomida</taxon>
        <taxon>Macrostomidae</taxon>
        <taxon>Macrostomum</taxon>
    </lineage>
</organism>
<evidence type="ECO:0000313" key="3">
    <source>
        <dbReference type="Proteomes" id="UP000215902"/>
    </source>
</evidence>
<dbReference type="GO" id="GO:0006355">
    <property type="term" value="P:regulation of DNA-templated transcription"/>
    <property type="evidence" value="ECO:0007669"/>
    <property type="project" value="InterPro"/>
</dbReference>
<dbReference type="InterPro" id="IPR012479">
    <property type="entry name" value="SAP30BP"/>
</dbReference>
<keyword evidence="3" id="KW-1185">Reference proteome</keyword>
<reference evidence="2 3" key="1">
    <citation type="submission" date="2017-06" db="EMBL/GenBank/DDBJ databases">
        <title>A platform for efficient transgenesis in Macrostomum lignano, a flatworm model organism for stem cell research.</title>
        <authorList>
            <person name="Berezikov E."/>
        </authorList>
    </citation>
    <scope>NUCLEOTIDE SEQUENCE [LARGE SCALE GENOMIC DNA]</scope>
    <source>
        <strain evidence="2">DV1</strain>
        <tissue evidence="2">Whole organism</tissue>
    </source>
</reference>
<evidence type="ECO:0000313" key="2">
    <source>
        <dbReference type="EMBL" id="PAA61384.1"/>
    </source>
</evidence>
<gene>
    <name evidence="2" type="ORF">BOX15_Mlig029653g3</name>
</gene>
<evidence type="ECO:0000256" key="1">
    <source>
        <dbReference type="SAM" id="MobiDB-lite"/>
    </source>
</evidence>
<feature type="compositionally biased region" description="Low complexity" evidence="1">
    <location>
        <begin position="269"/>
        <end position="282"/>
    </location>
</feature>
<proteinExistence type="predicted"/>
<feature type="region of interest" description="Disordered" evidence="1">
    <location>
        <begin position="269"/>
        <end position="296"/>
    </location>
</feature>
<dbReference type="Pfam" id="PF07818">
    <property type="entry name" value="HCNGP"/>
    <property type="match status" value="1"/>
</dbReference>
<dbReference type="EMBL" id="NIVC01002037">
    <property type="protein sequence ID" value="PAA61384.1"/>
    <property type="molecule type" value="Genomic_DNA"/>
</dbReference>
<evidence type="ECO:0008006" key="4">
    <source>
        <dbReference type="Google" id="ProtNLM"/>
    </source>
</evidence>
<dbReference type="OrthoDB" id="1714508at2759"/>
<feature type="compositionally biased region" description="Pro residues" evidence="1">
    <location>
        <begin position="1"/>
        <end position="11"/>
    </location>
</feature>